<protein>
    <submittedName>
        <fullName evidence="1">Uncharacterized protein</fullName>
    </submittedName>
</protein>
<evidence type="ECO:0000313" key="1">
    <source>
        <dbReference type="EMBL" id="SDT34152.1"/>
    </source>
</evidence>
<name>A0A1H1ZL41_9ACTN</name>
<dbReference type="EMBL" id="LT629758">
    <property type="protein sequence ID" value="SDT34152.1"/>
    <property type="molecule type" value="Genomic_DNA"/>
</dbReference>
<dbReference type="Proteomes" id="UP000198688">
    <property type="component" value="Chromosome I"/>
</dbReference>
<proteinExistence type="predicted"/>
<sequence length="163" mass="17640">MGHSITALIVAEQFDEAAATEWDVAGTPIGQGLRLIHINAAYAAYQQHQRGAGTILGAPDDFDSRFPREGVLADLAAAVTTRTPPTFALIMTDYFGGEGRQWATAWIDGGRVPEVRDINGALQVLGVHATKGMDEFDTVGLSRHRSTPDALERYWDLCDDLGI</sequence>
<keyword evidence="2" id="KW-1185">Reference proteome</keyword>
<dbReference type="OrthoDB" id="185939at2"/>
<dbReference type="RefSeq" id="WP_157751629.1">
    <property type="nucleotide sequence ID" value="NZ_BOMJ01000005.1"/>
</dbReference>
<accession>A0A1H1ZL41</accession>
<evidence type="ECO:0000313" key="2">
    <source>
        <dbReference type="Proteomes" id="UP000198688"/>
    </source>
</evidence>
<organism evidence="1 2">
    <name type="scientific">Actinoplanes derwentensis</name>
    <dbReference type="NCBI Taxonomy" id="113562"/>
    <lineage>
        <taxon>Bacteria</taxon>
        <taxon>Bacillati</taxon>
        <taxon>Actinomycetota</taxon>
        <taxon>Actinomycetes</taxon>
        <taxon>Micromonosporales</taxon>
        <taxon>Micromonosporaceae</taxon>
        <taxon>Actinoplanes</taxon>
    </lineage>
</organism>
<dbReference type="AlphaFoldDB" id="A0A1H1ZL41"/>
<gene>
    <name evidence="1" type="ORF">SAMN04489716_3367</name>
</gene>
<reference evidence="1 2" key="1">
    <citation type="submission" date="2016-10" db="EMBL/GenBank/DDBJ databases">
        <authorList>
            <person name="de Groot N.N."/>
        </authorList>
    </citation>
    <scope>NUCLEOTIDE SEQUENCE [LARGE SCALE GENOMIC DNA]</scope>
    <source>
        <strain evidence="1 2">DSM 43941</strain>
    </source>
</reference>